<accession>A0A1G2LTI6</accession>
<evidence type="ECO:0000313" key="3">
    <source>
        <dbReference type="Proteomes" id="UP000178116"/>
    </source>
</evidence>
<dbReference type="PANTHER" id="PTHR36181">
    <property type="entry name" value="INTRON-ENCODED ENDONUCLEASE AI3-RELATED"/>
    <property type="match status" value="1"/>
</dbReference>
<dbReference type="AlphaFoldDB" id="A0A1G2LTI6"/>
<evidence type="ECO:0000259" key="1">
    <source>
        <dbReference type="Pfam" id="PF00961"/>
    </source>
</evidence>
<name>A0A1G2LTI6_9BACT</name>
<dbReference type="SUPFAM" id="SSF55608">
    <property type="entry name" value="Homing endonucleases"/>
    <property type="match status" value="1"/>
</dbReference>
<comment type="caution">
    <text evidence="2">The sequence shown here is derived from an EMBL/GenBank/DDBJ whole genome shotgun (WGS) entry which is preliminary data.</text>
</comment>
<dbReference type="GO" id="GO:0004519">
    <property type="term" value="F:endonuclease activity"/>
    <property type="evidence" value="ECO:0007669"/>
    <property type="project" value="InterPro"/>
</dbReference>
<protein>
    <recommendedName>
        <fullName evidence="1">Homing endonuclease LAGLIDADG domain-containing protein</fullName>
    </recommendedName>
</protein>
<dbReference type="Pfam" id="PF00961">
    <property type="entry name" value="LAGLIDADG_1"/>
    <property type="match status" value="1"/>
</dbReference>
<sequence>MKRYISSTKRAYLAGFLDGDGSIYVRLKPNTDYRYGFQVAPYIVLFQSAKEKSKFEEICSLINLGYIRERKDGILEYTIGKIDNILEFLSIIEPFVILKRKQVALMKKIIKQKEKVKNKQDFGALMKLIYSFQKLNYSKKRKIRALTP</sequence>
<reference evidence="2 3" key="1">
    <citation type="journal article" date="2016" name="Nat. Commun.">
        <title>Thousands of microbial genomes shed light on interconnected biogeochemical processes in an aquifer system.</title>
        <authorList>
            <person name="Anantharaman K."/>
            <person name="Brown C.T."/>
            <person name="Hug L.A."/>
            <person name="Sharon I."/>
            <person name="Castelle C.J."/>
            <person name="Probst A.J."/>
            <person name="Thomas B.C."/>
            <person name="Singh A."/>
            <person name="Wilkins M.J."/>
            <person name="Karaoz U."/>
            <person name="Brodie E.L."/>
            <person name="Williams K.H."/>
            <person name="Hubbard S.S."/>
            <person name="Banfield J.F."/>
        </authorList>
    </citation>
    <scope>NUCLEOTIDE SEQUENCE [LARGE SCALE GENOMIC DNA]</scope>
</reference>
<dbReference type="InterPro" id="IPR027434">
    <property type="entry name" value="Homing_endonucl"/>
</dbReference>
<gene>
    <name evidence="2" type="ORF">A3A10_01185</name>
</gene>
<dbReference type="InterPro" id="IPR004860">
    <property type="entry name" value="LAGLIDADG_dom"/>
</dbReference>
<evidence type="ECO:0000313" key="2">
    <source>
        <dbReference type="EMBL" id="OHA14950.1"/>
    </source>
</evidence>
<feature type="domain" description="Homing endonuclease LAGLIDADG" evidence="1">
    <location>
        <begin position="13"/>
        <end position="105"/>
    </location>
</feature>
<dbReference type="InterPro" id="IPR051289">
    <property type="entry name" value="LAGLIDADG_Endonuclease"/>
</dbReference>
<dbReference type="Proteomes" id="UP000178116">
    <property type="component" value="Unassembled WGS sequence"/>
</dbReference>
<dbReference type="PANTHER" id="PTHR36181:SF4">
    <property type="entry name" value="LAGLIDADG ENDONUCLEASE"/>
    <property type="match status" value="1"/>
</dbReference>
<proteinExistence type="predicted"/>
<dbReference type="EMBL" id="MHRA01000035">
    <property type="protein sequence ID" value="OHA14950.1"/>
    <property type="molecule type" value="Genomic_DNA"/>
</dbReference>
<organism evidence="2 3">
    <name type="scientific">Candidatus Tagabacteria bacterium RIFCSPLOWO2_01_FULL_42_9</name>
    <dbReference type="NCBI Taxonomy" id="1802296"/>
    <lineage>
        <taxon>Bacteria</taxon>
        <taxon>Candidatus Tagaibacteriota</taxon>
    </lineage>
</organism>
<dbReference type="Gene3D" id="3.10.28.10">
    <property type="entry name" value="Homing endonucleases"/>
    <property type="match status" value="1"/>
</dbReference>